<dbReference type="PANTHER" id="PTHR11439">
    <property type="entry name" value="GAG-POL-RELATED RETROTRANSPOSON"/>
    <property type="match status" value="1"/>
</dbReference>
<organism evidence="1 2">
    <name type="scientific">Mucuna pruriens</name>
    <name type="common">Velvet bean</name>
    <name type="synonym">Dolichos pruriens</name>
    <dbReference type="NCBI Taxonomy" id="157652"/>
    <lineage>
        <taxon>Eukaryota</taxon>
        <taxon>Viridiplantae</taxon>
        <taxon>Streptophyta</taxon>
        <taxon>Embryophyta</taxon>
        <taxon>Tracheophyta</taxon>
        <taxon>Spermatophyta</taxon>
        <taxon>Magnoliopsida</taxon>
        <taxon>eudicotyledons</taxon>
        <taxon>Gunneridae</taxon>
        <taxon>Pentapetalae</taxon>
        <taxon>rosids</taxon>
        <taxon>fabids</taxon>
        <taxon>Fabales</taxon>
        <taxon>Fabaceae</taxon>
        <taxon>Papilionoideae</taxon>
        <taxon>50 kb inversion clade</taxon>
        <taxon>NPAAA clade</taxon>
        <taxon>indigoferoid/millettioid clade</taxon>
        <taxon>Phaseoleae</taxon>
        <taxon>Mucuna</taxon>
    </lineage>
</organism>
<protein>
    <recommendedName>
        <fullName evidence="3">Mitochondrial protein</fullName>
    </recommendedName>
</protein>
<sequence>MAEAKHISSPMASNCKLSKNGTDLPADLTLYRSGGLCSAVNEVCHNSWLELLSLTEQLSNVPLGTSRVLYSLAFSSFLLLLISLYLKAFSGADWATEPYNRKPTSGASIYLGPNLVSWRSHKQQVVATSTEAEYCSLSQLTSLSSIEGLSTLRLICSLSEKRFSTNISLYCMFLPKVNGLAYLPSQAPLSHQISVSKIQTQVTTSAAAGVQPVQHIATTNKEPWRGELQVVNEKLPYMSCILKQLPKV</sequence>
<dbReference type="CDD" id="cd09272">
    <property type="entry name" value="RNase_HI_RT_Ty1"/>
    <property type="match status" value="1"/>
</dbReference>
<proteinExistence type="predicted"/>
<gene>
    <name evidence="1" type="ORF">CR513_27199</name>
</gene>
<dbReference type="PANTHER" id="PTHR11439:SF463">
    <property type="entry name" value="REVERSE TRANSCRIPTASE TY1_COPIA-TYPE DOMAIN-CONTAINING PROTEIN"/>
    <property type="match status" value="1"/>
</dbReference>
<dbReference type="Proteomes" id="UP000257109">
    <property type="component" value="Unassembled WGS sequence"/>
</dbReference>
<evidence type="ECO:0008006" key="3">
    <source>
        <dbReference type="Google" id="ProtNLM"/>
    </source>
</evidence>
<keyword evidence="2" id="KW-1185">Reference proteome</keyword>
<name>A0A371GK02_MUCPR</name>
<dbReference type="EMBL" id="QJKJ01005257">
    <property type="protein sequence ID" value="RDX90892.1"/>
    <property type="molecule type" value="Genomic_DNA"/>
</dbReference>
<dbReference type="AlphaFoldDB" id="A0A371GK02"/>
<accession>A0A371GK02</accession>
<evidence type="ECO:0000313" key="2">
    <source>
        <dbReference type="Proteomes" id="UP000257109"/>
    </source>
</evidence>
<comment type="caution">
    <text evidence="1">The sequence shown here is derived from an EMBL/GenBank/DDBJ whole genome shotgun (WGS) entry which is preliminary data.</text>
</comment>
<feature type="non-terminal residue" evidence="1">
    <location>
        <position position="1"/>
    </location>
</feature>
<reference evidence="1" key="1">
    <citation type="submission" date="2018-05" db="EMBL/GenBank/DDBJ databases">
        <title>Draft genome of Mucuna pruriens seed.</title>
        <authorList>
            <person name="Nnadi N.E."/>
            <person name="Vos R."/>
            <person name="Hasami M.H."/>
            <person name="Devisetty U.K."/>
            <person name="Aguiy J.C."/>
        </authorList>
    </citation>
    <scope>NUCLEOTIDE SEQUENCE [LARGE SCALE GENOMIC DNA]</scope>
    <source>
        <strain evidence="1">JCA_2017</strain>
    </source>
</reference>
<evidence type="ECO:0000313" key="1">
    <source>
        <dbReference type="EMBL" id="RDX90892.1"/>
    </source>
</evidence>